<dbReference type="CDD" id="cd16405">
    <property type="entry name" value="RepB_like_N"/>
    <property type="match status" value="1"/>
</dbReference>
<dbReference type="AlphaFoldDB" id="A0A7Z0TWV2"/>
<proteinExistence type="inferred from homology"/>
<evidence type="ECO:0000256" key="1">
    <source>
        <dbReference type="ARBA" id="ARBA00006295"/>
    </source>
</evidence>
<evidence type="ECO:0000313" key="5">
    <source>
        <dbReference type="EMBL" id="UGX99505.1"/>
    </source>
</evidence>
<dbReference type="Proteomes" id="UP000564836">
    <property type="component" value="Plasmid pBb323S2b"/>
</dbReference>
<dbReference type="PANTHER" id="PTHR33375:SF1">
    <property type="entry name" value="CHROMOSOME-PARTITIONING PROTEIN PARB-RELATED"/>
    <property type="match status" value="1"/>
</dbReference>
<dbReference type="InterPro" id="IPR037972">
    <property type="entry name" value="RepB_N"/>
</dbReference>
<dbReference type="InterPro" id="IPR050336">
    <property type="entry name" value="Chromosome_partition/occlusion"/>
</dbReference>
<evidence type="ECO:0000259" key="3">
    <source>
        <dbReference type="SMART" id="SM00470"/>
    </source>
</evidence>
<keyword evidence="5" id="KW-0614">Plasmid</keyword>
<dbReference type="PANTHER" id="PTHR33375">
    <property type="entry name" value="CHROMOSOME-PARTITIONING PROTEIN PARB-RELATED"/>
    <property type="match status" value="1"/>
</dbReference>
<geneLocation type="plasmid" evidence="5 6">
    <name>pBb323S2b</name>
</geneLocation>
<dbReference type="GO" id="GO:0003677">
    <property type="term" value="F:DNA binding"/>
    <property type="evidence" value="ECO:0007669"/>
    <property type="project" value="InterPro"/>
</dbReference>
<dbReference type="EMBL" id="JACBFH010000003">
    <property type="protein sequence ID" value="NYY96484.1"/>
    <property type="molecule type" value="Genomic_DNA"/>
</dbReference>
<dbReference type="NCBIfam" id="TIGR00180">
    <property type="entry name" value="parB_part"/>
    <property type="match status" value="1"/>
</dbReference>
<dbReference type="SMART" id="SM00470">
    <property type="entry name" value="ParB"/>
    <property type="match status" value="1"/>
</dbReference>
<protein>
    <submittedName>
        <fullName evidence="4">Plasmid partitioning protein RepB</fullName>
    </submittedName>
</protein>
<dbReference type="InterPro" id="IPR017819">
    <property type="entry name" value="Plasmid_partition_RepB"/>
</dbReference>
<dbReference type="SUPFAM" id="SSF110849">
    <property type="entry name" value="ParB/Sulfiredoxin"/>
    <property type="match status" value="1"/>
</dbReference>
<reference evidence="5 6" key="1">
    <citation type="journal article" date="2017" name="Syst. Appl. Microbiol.">
        <title>Soybeans inoculated with root zone soils of Canadian native legumes harbour diverse and novel Bradyrhizobium spp. that possess agricultural potential.</title>
        <authorList>
            <person name="Bromfield E.S.P."/>
            <person name="Cloutier S."/>
            <person name="Tambong J.T."/>
            <person name="Tran Thi T.V."/>
        </authorList>
    </citation>
    <scope>NUCLEOTIDE SEQUENCE [LARGE SCALE GENOMIC DNA]</scope>
    <source>
        <strain evidence="5 6">323S2</strain>
    </source>
</reference>
<sequence>MGPNMTNAKDRSNRMKSLFGNVDRAELEKHLPAPAGDKARPNPSGMSGAVKSMQQSFSAVEAENERLRAQLQSAEATVELDPTTIVPSFVRDRLDIEGNPQFPQFVEGIRKEGQKLPILVRPIADQAGTYQVAYGHRRLRACQLLGIPVRAIVMPLTDEQLVVAQGIENTERENLSFIEQALFAVELKKRGFTRETIAKALGRGGEKGLPYISILTSTAGALPEELIRKIGPAPSVGRPKWEKLGSLYKDQKLSAGSESALSGLVASEAWQALSSDERFARVLEALDRPTPTSASSVEQVELGEGLSITAKRTPKATEISIPHAAAPGLSAWLINRLPELVEEFKRSEREAKP</sequence>
<dbReference type="InterPro" id="IPR003115">
    <property type="entry name" value="ParB_N"/>
</dbReference>
<feature type="region of interest" description="Disordered" evidence="2">
    <location>
        <begin position="1"/>
        <end position="52"/>
    </location>
</feature>
<gene>
    <name evidence="4" type="primary">repB</name>
    <name evidence="5" type="ORF">G6321_00054615</name>
    <name evidence="4" type="ORF">G6321_51720</name>
</gene>
<dbReference type="InterPro" id="IPR036086">
    <property type="entry name" value="ParB/Sulfiredoxin_sf"/>
</dbReference>
<feature type="domain" description="ParB-like N-terminal" evidence="3">
    <location>
        <begin position="78"/>
        <end position="170"/>
    </location>
</feature>
<organism evidence="4">
    <name type="scientific">Bradyrhizobium barranii subsp. barranii</name>
    <dbReference type="NCBI Taxonomy" id="2823807"/>
    <lineage>
        <taxon>Bacteria</taxon>
        <taxon>Pseudomonadati</taxon>
        <taxon>Pseudomonadota</taxon>
        <taxon>Alphaproteobacteria</taxon>
        <taxon>Hyphomicrobiales</taxon>
        <taxon>Nitrobacteraceae</taxon>
        <taxon>Bradyrhizobium</taxon>
        <taxon>Bradyrhizobium barranii</taxon>
    </lineage>
</organism>
<dbReference type="InterPro" id="IPR004437">
    <property type="entry name" value="ParB/RepB/Spo0J"/>
</dbReference>
<evidence type="ECO:0000313" key="4">
    <source>
        <dbReference type="EMBL" id="NYY96484.1"/>
    </source>
</evidence>
<dbReference type="Pfam" id="PF02195">
    <property type="entry name" value="ParB_N"/>
    <property type="match status" value="1"/>
</dbReference>
<comment type="similarity">
    <text evidence="1">Belongs to the ParB family.</text>
</comment>
<dbReference type="Gene3D" id="1.10.10.2830">
    <property type="match status" value="1"/>
</dbReference>
<dbReference type="RefSeq" id="WP_028180948.1">
    <property type="nucleotide sequence ID" value="NZ_CP049701.1"/>
</dbReference>
<dbReference type="GO" id="GO:0007059">
    <property type="term" value="P:chromosome segregation"/>
    <property type="evidence" value="ECO:0007669"/>
    <property type="project" value="TreeGrafter"/>
</dbReference>
<dbReference type="EMBL" id="CP088281">
    <property type="protein sequence ID" value="UGX99505.1"/>
    <property type="molecule type" value="Genomic_DNA"/>
</dbReference>
<accession>A0A7Z0TWV2</accession>
<dbReference type="Pfam" id="PF07506">
    <property type="entry name" value="RepB"/>
    <property type="match status" value="1"/>
</dbReference>
<dbReference type="InterPro" id="IPR011111">
    <property type="entry name" value="Plasmid_RepB"/>
</dbReference>
<evidence type="ECO:0000313" key="6">
    <source>
        <dbReference type="Proteomes" id="UP000564836"/>
    </source>
</evidence>
<reference evidence="4" key="2">
    <citation type="submission" date="2020-06" db="EMBL/GenBank/DDBJ databases">
        <title>Whole Genome Sequence of Bradyrhizobium sp. Strain 323S2.</title>
        <authorList>
            <person name="Bromfield E.S.P."/>
        </authorList>
    </citation>
    <scope>NUCLEOTIDE SEQUENCE [LARGE SCALE GENOMIC DNA]</scope>
    <source>
        <strain evidence="4">323S2</strain>
    </source>
</reference>
<evidence type="ECO:0000256" key="2">
    <source>
        <dbReference type="SAM" id="MobiDB-lite"/>
    </source>
</evidence>
<dbReference type="Gene3D" id="3.90.1530.30">
    <property type="match status" value="1"/>
</dbReference>
<dbReference type="NCBIfam" id="TIGR03454">
    <property type="entry name" value="partition_RepB"/>
    <property type="match status" value="1"/>
</dbReference>
<name>A0A7Z0TWV2_9BRAD</name>
<reference evidence="5 6" key="3">
    <citation type="journal article" date="2022" name="Int. J. Syst. Evol. Microbiol.">
        <title>Strains of Bradyrhizobium barranii sp. nov. associated with legumes native to Canada are symbionts of soybeans and belong to different subspecies (subsp. barranii subsp. nov. and subsp. apii subsp. nov.) and symbiovars (sv. glycinearum and sv. septentrionale).</title>
        <authorList>
            <person name="Bromfield E.S.P."/>
            <person name="Cloutier S."/>
            <person name="Wasai-Hara S."/>
            <person name="Minamisawa K."/>
        </authorList>
    </citation>
    <scope>NUCLEOTIDE SEQUENCE [LARGE SCALE GENOMIC DNA]</scope>
    <source>
        <strain evidence="6">323S2</strain>
        <plasmid evidence="5 6">pBb323S2b</plasmid>
    </source>
</reference>
<dbReference type="GO" id="GO:0005694">
    <property type="term" value="C:chromosome"/>
    <property type="evidence" value="ECO:0007669"/>
    <property type="project" value="TreeGrafter"/>
</dbReference>